<dbReference type="SUPFAM" id="SSF47370">
    <property type="entry name" value="Bromodomain"/>
    <property type="match status" value="1"/>
</dbReference>
<name>J0CY83_AURST</name>
<dbReference type="InterPro" id="IPR036427">
    <property type="entry name" value="Bromodomain-like_sf"/>
</dbReference>
<evidence type="ECO:0000313" key="2">
    <source>
        <dbReference type="EMBL" id="EJD36176.1"/>
    </source>
</evidence>
<protein>
    <submittedName>
        <fullName evidence="2">Uncharacterized protein</fullName>
    </submittedName>
</protein>
<organism evidence="2 3">
    <name type="scientific">Auricularia subglabra (strain TFB-10046 / SS5)</name>
    <name type="common">White-rot fungus</name>
    <name type="synonym">Auricularia delicata (strain TFB10046)</name>
    <dbReference type="NCBI Taxonomy" id="717982"/>
    <lineage>
        <taxon>Eukaryota</taxon>
        <taxon>Fungi</taxon>
        <taxon>Dikarya</taxon>
        <taxon>Basidiomycota</taxon>
        <taxon>Agaricomycotina</taxon>
        <taxon>Agaricomycetes</taxon>
        <taxon>Auriculariales</taxon>
        <taxon>Auriculariaceae</taxon>
        <taxon>Auricularia</taxon>
    </lineage>
</organism>
<dbReference type="GO" id="GO:0006325">
    <property type="term" value="P:chromatin organization"/>
    <property type="evidence" value="ECO:0007669"/>
    <property type="project" value="UniProtKB-ARBA"/>
</dbReference>
<reference evidence="3" key="1">
    <citation type="journal article" date="2012" name="Science">
        <title>The Paleozoic origin of enzymatic lignin decomposition reconstructed from 31 fungal genomes.</title>
        <authorList>
            <person name="Floudas D."/>
            <person name="Binder M."/>
            <person name="Riley R."/>
            <person name="Barry K."/>
            <person name="Blanchette R.A."/>
            <person name="Henrissat B."/>
            <person name="Martinez A.T."/>
            <person name="Otillar R."/>
            <person name="Spatafora J.W."/>
            <person name="Yadav J.S."/>
            <person name="Aerts A."/>
            <person name="Benoit I."/>
            <person name="Boyd A."/>
            <person name="Carlson A."/>
            <person name="Copeland A."/>
            <person name="Coutinho P.M."/>
            <person name="de Vries R.P."/>
            <person name="Ferreira P."/>
            <person name="Findley K."/>
            <person name="Foster B."/>
            <person name="Gaskell J."/>
            <person name="Glotzer D."/>
            <person name="Gorecki P."/>
            <person name="Heitman J."/>
            <person name="Hesse C."/>
            <person name="Hori C."/>
            <person name="Igarashi K."/>
            <person name="Jurgens J.A."/>
            <person name="Kallen N."/>
            <person name="Kersten P."/>
            <person name="Kohler A."/>
            <person name="Kuees U."/>
            <person name="Kumar T.K.A."/>
            <person name="Kuo A."/>
            <person name="LaButti K."/>
            <person name="Larrondo L.F."/>
            <person name="Lindquist E."/>
            <person name="Ling A."/>
            <person name="Lombard V."/>
            <person name="Lucas S."/>
            <person name="Lundell T."/>
            <person name="Martin R."/>
            <person name="McLaughlin D.J."/>
            <person name="Morgenstern I."/>
            <person name="Morin E."/>
            <person name="Murat C."/>
            <person name="Nagy L.G."/>
            <person name="Nolan M."/>
            <person name="Ohm R.A."/>
            <person name="Patyshakuliyeva A."/>
            <person name="Rokas A."/>
            <person name="Ruiz-Duenas F.J."/>
            <person name="Sabat G."/>
            <person name="Salamov A."/>
            <person name="Samejima M."/>
            <person name="Schmutz J."/>
            <person name="Slot J.C."/>
            <person name="St John F."/>
            <person name="Stenlid J."/>
            <person name="Sun H."/>
            <person name="Sun S."/>
            <person name="Syed K."/>
            <person name="Tsang A."/>
            <person name="Wiebenga A."/>
            <person name="Young D."/>
            <person name="Pisabarro A."/>
            <person name="Eastwood D.C."/>
            <person name="Martin F."/>
            <person name="Cullen D."/>
            <person name="Grigoriev I.V."/>
            <person name="Hibbett D.S."/>
        </authorList>
    </citation>
    <scope>NUCLEOTIDE SEQUENCE [LARGE SCALE GENOMIC DNA]</scope>
    <source>
        <strain evidence="3">TFB10046</strain>
    </source>
</reference>
<accession>J0CY83</accession>
<keyword evidence="1" id="KW-0103">Bromodomain</keyword>
<dbReference type="KEGG" id="adl:AURDEDRAFT_74520"/>
<dbReference type="InParanoid" id="J0CY83"/>
<dbReference type="EMBL" id="JH687869">
    <property type="protein sequence ID" value="EJD36176.1"/>
    <property type="molecule type" value="Genomic_DNA"/>
</dbReference>
<keyword evidence="3" id="KW-1185">Reference proteome</keyword>
<gene>
    <name evidence="2" type="ORF">AURDEDRAFT_74520</name>
</gene>
<dbReference type="Gene3D" id="1.20.920.10">
    <property type="entry name" value="Bromodomain-like"/>
    <property type="match status" value="1"/>
</dbReference>
<evidence type="ECO:0000256" key="1">
    <source>
        <dbReference type="ARBA" id="ARBA00023117"/>
    </source>
</evidence>
<proteinExistence type="predicted"/>
<dbReference type="AlphaFoldDB" id="J0CY83"/>
<dbReference type="Proteomes" id="UP000006514">
    <property type="component" value="Unassembled WGS sequence"/>
</dbReference>
<sequence>LDFSTMTKKVQRGRYKTMDDYTVKRLPIDNVKLFDPPGSIYHTEAERILAWGLDAIPKAIPIHTSPR</sequence>
<dbReference type="OrthoDB" id="21449at2759"/>
<feature type="non-terminal residue" evidence="2">
    <location>
        <position position="1"/>
    </location>
</feature>
<evidence type="ECO:0000313" key="3">
    <source>
        <dbReference type="Proteomes" id="UP000006514"/>
    </source>
</evidence>